<keyword evidence="2" id="KW-1185">Reference proteome</keyword>
<organism evidence="1 2">
    <name type="scientific">Coniophora puteana (strain RWD-64-598)</name>
    <name type="common">Brown rot fungus</name>
    <dbReference type="NCBI Taxonomy" id="741705"/>
    <lineage>
        <taxon>Eukaryota</taxon>
        <taxon>Fungi</taxon>
        <taxon>Dikarya</taxon>
        <taxon>Basidiomycota</taxon>
        <taxon>Agaricomycotina</taxon>
        <taxon>Agaricomycetes</taxon>
        <taxon>Agaricomycetidae</taxon>
        <taxon>Boletales</taxon>
        <taxon>Coniophorineae</taxon>
        <taxon>Coniophoraceae</taxon>
        <taxon>Coniophora</taxon>
    </lineage>
</organism>
<dbReference type="EMBL" id="JH711585">
    <property type="protein sequence ID" value="EIW76658.1"/>
    <property type="molecule type" value="Genomic_DNA"/>
</dbReference>
<proteinExistence type="predicted"/>
<name>A0A5M3MBP8_CONPW</name>
<dbReference type="Proteomes" id="UP000053558">
    <property type="component" value="Unassembled WGS sequence"/>
</dbReference>
<dbReference type="RefSeq" id="XP_007773042.1">
    <property type="nucleotide sequence ID" value="XM_007774852.1"/>
</dbReference>
<evidence type="ECO:0000313" key="1">
    <source>
        <dbReference type="EMBL" id="EIW76658.1"/>
    </source>
</evidence>
<comment type="caution">
    <text evidence="1">The sequence shown here is derived from an EMBL/GenBank/DDBJ whole genome shotgun (WGS) entry which is preliminary data.</text>
</comment>
<dbReference type="GeneID" id="19210809"/>
<protein>
    <submittedName>
        <fullName evidence="1">Uncharacterized protein</fullName>
    </submittedName>
</protein>
<dbReference type="KEGG" id="cput:CONPUDRAFT_84621"/>
<evidence type="ECO:0000313" key="2">
    <source>
        <dbReference type="Proteomes" id="UP000053558"/>
    </source>
</evidence>
<sequence>MLLKPGSQVHGIVHSKTRDIPIHAQKCREECRHRRIVIEPLPSIPHFLLVERKRRLLMSQIAVDGIASTTDIVQKGQNNREEADAYVNGAHYGRNKFVCAGGQGVSILHGPQLYPGQVEFA</sequence>
<accession>A0A5M3MBP8</accession>
<gene>
    <name evidence="1" type="ORF">CONPUDRAFT_84621</name>
</gene>
<reference evidence="2" key="1">
    <citation type="journal article" date="2012" name="Science">
        <title>The Paleozoic origin of enzymatic lignin decomposition reconstructed from 31 fungal genomes.</title>
        <authorList>
            <person name="Floudas D."/>
            <person name="Binder M."/>
            <person name="Riley R."/>
            <person name="Barry K."/>
            <person name="Blanchette R.A."/>
            <person name="Henrissat B."/>
            <person name="Martinez A.T."/>
            <person name="Otillar R."/>
            <person name="Spatafora J.W."/>
            <person name="Yadav J.S."/>
            <person name="Aerts A."/>
            <person name="Benoit I."/>
            <person name="Boyd A."/>
            <person name="Carlson A."/>
            <person name="Copeland A."/>
            <person name="Coutinho P.M."/>
            <person name="de Vries R.P."/>
            <person name="Ferreira P."/>
            <person name="Findley K."/>
            <person name="Foster B."/>
            <person name="Gaskell J."/>
            <person name="Glotzer D."/>
            <person name="Gorecki P."/>
            <person name="Heitman J."/>
            <person name="Hesse C."/>
            <person name="Hori C."/>
            <person name="Igarashi K."/>
            <person name="Jurgens J.A."/>
            <person name="Kallen N."/>
            <person name="Kersten P."/>
            <person name="Kohler A."/>
            <person name="Kuees U."/>
            <person name="Kumar T.K.A."/>
            <person name="Kuo A."/>
            <person name="LaButti K."/>
            <person name="Larrondo L.F."/>
            <person name="Lindquist E."/>
            <person name="Ling A."/>
            <person name="Lombard V."/>
            <person name="Lucas S."/>
            <person name="Lundell T."/>
            <person name="Martin R."/>
            <person name="McLaughlin D.J."/>
            <person name="Morgenstern I."/>
            <person name="Morin E."/>
            <person name="Murat C."/>
            <person name="Nagy L.G."/>
            <person name="Nolan M."/>
            <person name="Ohm R.A."/>
            <person name="Patyshakuliyeva A."/>
            <person name="Rokas A."/>
            <person name="Ruiz-Duenas F.J."/>
            <person name="Sabat G."/>
            <person name="Salamov A."/>
            <person name="Samejima M."/>
            <person name="Schmutz J."/>
            <person name="Slot J.C."/>
            <person name="St John F."/>
            <person name="Stenlid J."/>
            <person name="Sun H."/>
            <person name="Sun S."/>
            <person name="Syed K."/>
            <person name="Tsang A."/>
            <person name="Wiebenga A."/>
            <person name="Young D."/>
            <person name="Pisabarro A."/>
            <person name="Eastwood D.C."/>
            <person name="Martin F."/>
            <person name="Cullen D."/>
            <person name="Grigoriev I.V."/>
            <person name="Hibbett D.S."/>
        </authorList>
    </citation>
    <scope>NUCLEOTIDE SEQUENCE [LARGE SCALE GENOMIC DNA]</scope>
    <source>
        <strain evidence="2">RWD-64-598 SS2</strain>
    </source>
</reference>
<dbReference type="AlphaFoldDB" id="A0A5M3MBP8"/>